<dbReference type="InterPro" id="IPR007197">
    <property type="entry name" value="rSAM"/>
</dbReference>
<dbReference type="EMBL" id="MKQR01000009">
    <property type="protein sequence ID" value="OLR93746.1"/>
    <property type="molecule type" value="Genomic_DNA"/>
</dbReference>
<comment type="caution">
    <text evidence="9">The sequence shown here is derived from an EMBL/GenBank/DDBJ whole genome shotgun (WGS) entry which is preliminary data.</text>
</comment>
<organism evidence="9 10">
    <name type="scientific">Actinokineospora bangkokensis</name>
    <dbReference type="NCBI Taxonomy" id="1193682"/>
    <lineage>
        <taxon>Bacteria</taxon>
        <taxon>Bacillati</taxon>
        <taxon>Actinomycetota</taxon>
        <taxon>Actinomycetes</taxon>
        <taxon>Pseudonocardiales</taxon>
        <taxon>Pseudonocardiaceae</taxon>
        <taxon>Actinokineospora</taxon>
    </lineage>
</organism>
<dbReference type="AlphaFoldDB" id="A0A1Q9LNX2"/>
<dbReference type="PROSITE" id="PS51918">
    <property type="entry name" value="RADICAL_SAM"/>
    <property type="match status" value="1"/>
</dbReference>
<dbReference type="STRING" id="1193682.BJP25_15965"/>
<evidence type="ECO:0000256" key="2">
    <source>
        <dbReference type="ARBA" id="ARBA00022485"/>
    </source>
</evidence>
<dbReference type="InterPro" id="IPR003739">
    <property type="entry name" value="Lys_aminomutase/Glu_NH3_mut"/>
</dbReference>
<evidence type="ECO:0000313" key="9">
    <source>
        <dbReference type="EMBL" id="OLR93746.1"/>
    </source>
</evidence>
<dbReference type="PANTHER" id="PTHR30538:SF0">
    <property type="entry name" value="L-LYSINE 2,3-AMINOMUTASE AQ_1632-RELATED"/>
    <property type="match status" value="1"/>
</dbReference>
<dbReference type="Gene3D" id="3.20.20.70">
    <property type="entry name" value="Aldolase class I"/>
    <property type="match status" value="1"/>
</dbReference>
<dbReference type="GO" id="GO:0046872">
    <property type="term" value="F:metal ion binding"/>
    <property type="evidence" value="ECO:0007669"/>
    <property type="project" value="UniProtKB-KW"/>
</dbReference>
<dbReference type="Proteomes" id="UP000186040">
    <property type="component" value="Unassembled WGS sequence"/>
</dbReference>
<evidence type="ECO:0000256" key="1">
    <source>
        <dbReference type="ARBA" id="ARBA00001933"/>
    </source>
</evidence>
<reference evidence="9 10" key="1">
    <citation type="submission" date="2016-10" db="EMBL/GenBank/DDBJ databases">
        <title>The Draft Genome Sequence of Actinokineospora bangkokensis 44EHWT reveals the biosynthetic pathway of antifungal compounds Thailandins with unusual extender unit butylmalonyl-CoA.</title>
        <authorList>
            <person name="Greule A."/>
            <person name="Intra B."/>
            <person name="Flemming S."/>
            <person name="Rommel M.G."/>
            <person name="Panbangred W."/>
            <person name="Bechthold A."/>
        </authorList>
    </citation>
    <scope>NUCLEOTIDE SEQUENCE [LARGE SCALE GENOMIC DNA]</scope>
    <source>
        <strain evidence="9 10">44EHW</strain>
    </source>
</reference>
<dbReference type="Gene3D" id="6.10.140.1170">
    <property type="match status" value="1"/>
</dbReference>
<evidence type="ECO:0000256" key="4">
    <source>
        <dbReference type="ARBA" id="ARBA00022723"/>
    </source>
</evidence>
<gene>
    <name evidence="9" type="ORF">BJP25_15965</name>
</gene>
<comment type="cofactor">
    <cofactor evidence="1">
        <name>pyridoxal 5'-phosphate</name>
        <dbReference type="ChEBI" id="CHEBI:597326"/>
    </cofactor>
</comment>
<dbReference type="RefSeq" id="WP_075974644.1">
    <property type="nucleotide sequence ID" value="NZ_MKQR01000009.1"/>
</dbReference>
<feature type="domain" description="Radical SAM core" evidence="8">
    <location>
        <begin position="159"/>
        <end position="390"/>
    </location>
</feature>
<dbReference type="GO" id="GO:0051539">
    <property type="term" value="F:4 iron, 4 sulfur cluster binding"/>
    <property type="evidence" value="ECO:0007669"/>
    <property type="project" value="UniProtKB-KW"/>
</dbReference>
<keyword evidence="10" id="KW-1185">Reference proteome</keyword>
<evidence type="ECO:0000256" key="6">
    <source>
        <dbReference type="ARBA" id="ARBA00023004"/>
    </source>
</evidence>
<keyword evidence="6" id="KW-0408">Iron</keyword>
<evidence type="ECO:0000313" key="10">
    <source>
        <dbReference type="Proteomes" id="UP000186040"/>
    </source>
</evidence>
<keyword evidence="3" id="KW-0949">S-adenosyl-L-methionine</keyword>
<keyword evidence="7" id="KW-0411">Iron-sulfur</keyword>
<proteinExistence type="predicted"/>
<evidence type="ECO:0000259" key="8">
    <source>
        <dbReference type="PROSITE" id="PS51918"/>
    </source>
</evidence>
<dbReference type="GO" id="GO:0003824">
    <property type="term" value="F:catalytic activity"/>
    <property type="evidence" value="ECO:0007669"/>
    <property type="project" value="InterPro"/>
</dbReference>
<dbReference type="PANTHER" id="PTHR30538">
    <property type="entry name" value="LYSINE 2,3-AMINOMUTASE-RELATED"/>
    <property type="match status" value="1"/>
</dbReference>
<name>A0A1Q9LNX2_9PSEU</name>
<dbReference type="InterPro" id="IPR058240">
    <property type="entry name" value="rSAM_sf"/>
</dbReference>
<evidence type="ECO:0000256" key="7">
    <source>
        <dbReference type="ARBA" id="ARBA00023014"/>
    </source>
</evidence>
<accession>A0A1Q9LNX2</accession>
<dbReference type="SUPFAM" id="SSF102114">
    <property type="entry name" value="Radical SAM enzymes"/>
    <property type="match status" value="1"/>
</dbReference>
<dbReference type="CDD" id="cd01335">
    <property type="entry name" value="Radical_SAM"/>
    <property type="match status" value="1"/>
</dbReference>
<keyword evidence="2" id="KW-0004">4Fe-4S</keyword>
<sequence length="466" mass="52869">MTAVDERSATRGAPGEQPYEYLRHELVEPDWRRFPGWRDVTAAQWRDAQWQRAHCVKNAAQLRAVVGDLLTDAFFDDLDADQRNLATMSMLIPPQMLNTMAAHAPTTPEAFTAAFLADPVRRYMLPVASDRDPEWPSHPHSSRDSLHEAEMWVVEGLTHRYPTKVLAELLSTCPQYCGHCTRMDLVGNSTPAVDKHKLLLKPVDRQDRMIDYLKRTPGVRDVVVSGGDVANVPWRQLESFLMRLLDIPTVRDIRLATKALAALPQHWLQPTVVEGLERVARTAQRRGVNLAIHTHVNHAASVTPLVAEAARTALEVGVRDVRNQGVLMRGVNATAEDLLDLCFALQGEAGILPYYFYMCDMIPNAEHWRVAVWEAQRLQHAIMGYLPGYATPRIICDVPYVGKRWVHQLAEYDRELGISYWTKNYRAGTERLDTAEDVLDRRYPYYDPISTLPEAGKRHWAAIADK</sequence>
<keyword evidence="5" id="KW-0663">Pyridoxal phosphate</keyword>
<evidence type="ECO:0000256" key="3">
    <source>
        <dbReference type="ARBA" id="ARBA00022691"/>
    </source>
</evidence>
<protein>
    <submittedName>
        <fullName evidence="9">Lysine 2,3-aminomutase</fullName>
    </submittedName>
</protein>
<dbReference type="OrthoDB" id="9768064at2"/>
<dbReference type="InterPro" id="IPR013785">
    <property type="entry name" value="Aldolase_TIM"/>
</dbReference>
<evidence type="ECO:0000256" key="5">
    <source>
        <dbReference type="ARBA" id="ARBA00022898"/>
    </source>
</evidence>
<keyword evidence="4" id="KW-0479">Metal-binding</keyword>